<reference evidence="1" key="2">
    <citation type="submission" date="2020-09" db="EMBL/GenBank/DDBJ databases">
        <authorList>
            <person name="Sun Q."/>
            <person name="Zhou Y."/>
        </authorList>
    </citation>
    <scope>NUCLEOTIDE SEQUENCE</scope>
    <source>
        <strain evidence="1">CGMCC 1.15085</strain>
    </source>
</reference>
<evidence type="ECO:0000313" key="1">
    <source>
        <dbReference type="EMBL" id="GGB19511.1"/>
    </source>
</evidence>
<dbReference type="RefSeq" id="WP_188835508.1">
    <property type="nucleotide sequence ID" value="NZ_BMHI01000001.1"/>
</dbReference>
<reference evidence="1" key="1">
    <citation type="journal article" date="2014" name="Int. J. Syst. Evol. Microbiol.">
        <title>Complete genome sequence of Corynebacterium casei LMG S-19264T (=DSM 44701T), isolated from a smear-ripened cheese.</title>
        <authorList>
            <consortium name="US DOE Joint Genome Institute (JGI-PGF)"/>
            <person name="Walter F."/>
            <person name="Albersmeier A."/>
            <person name="Kalinowski J."/>
            <person name="Ruckert C."/>
        </authorList>
    </citation>
    <scope>NUCLEOTIDE SEQUENCE</scope>
    <source>
        <strain evidence="1">CGMCC 1.15085</strain>
    </source>
</reference>
<gene>
    <name evidence="1" type="ORF">GCM10011492_06690</name>
</gene>
<proteinExistence type="predicted"/>
<comment type="caution">
    <text evidence="1">The sequence shown here is derived from an EMBL/GenBank/DDBJ whole genome shotgun (WGS) entry which is preliminary data.</text>
</comment>
<sequence>MNAPKRTPNGLNKRGRAYWKITTEAYELTDSEQALLLEVCRCLDNLDQLAAAIETHGAMVAGAAGQPVVNPALTEARGQRAILHRLIAALALPDVDGDAVPTGHSLRGAAANQARWKGHKRVAG</sequence>
<evidence type="ECO:0000313" key="2">
    <source>
        <dbReference type="Proteomes" id="UP000636793"/>
    </source>
</evidence>
<keyword evidence="2" id="KW-1185">Reference proteome</keyword>
<protein>
    <submittedName>
        <fullName evidence="1">Uncharacterized protein</fullName>
    </submittedName>
</protein>
<dbReference type="AlphaFoldDB" id="A0A916WQ87"/>
<accession>A0A916WQ87</accession>
<dbReference type="Proteomes" id="UP000636793">
    <property type="component" value="Unassembled WGS sequence"/>
</dbReference>
<organism evidence="1 2">
    <name type="scientific">Flexivirga endophytica</name>
    <dbReference type="NCBI Taxonomy" id="1849103"/>
    <lineage>
        <taxon>Bacteria</taxon>
        <taxon>Bacillati</taxon>
        <taxon>Actinomycetota</taxon>
        <taxon>Actinomycetes</taxon>
        <taxon>Micrococcales</taxon>
        <taxon>Dermacoccaceae</taxon>
        <taxon>Flexivirga</taxon>
    </lineage>
</organism>
<name>A0A916WQ87_9MICO</name>
<dbReference type="EMBL" id="BMHI01000001">
    <property type="protein sequence ID" value="GGB19511.1"/>
    <property type="molecule type" value="Genomic_DNA"/>
</dbReference>